<dbReference type="InterPro" id="IPR001638">
    <property type="entry name" value="Solute-binding_3/MltF_N"/>
</dbReference>
<proteinExistence type="predicted"/>
<organism evidence="5">
    <name type="scientific">hydrothermal vent metagenome</name>
    <dbReference type="NCBI Taxonomy" id="652676"/>
    <lineage>
        <taxon>unclassified sequences</taxon>
        <taxon>metagenomes</taxon>
        <taxon>ecological metagenomes</taxon>
    </lineage>
</organism>
<feature type="domain" description="Solute-binding protein family 3/N-terminal" evidence="3">
    <location>
        <begin position="18"/>
        <end position="334"/>
    </location>
</feature>
<sequence>MSLIFLFVSSLSVYAQPTINVAVSEIPPCINVHKDNSYSGFSIDLWKAIAKDTGIQYQIKSYTFSEKLDAVKSGEADIAIGCISISPDREAQFDFSVPVFNSGFQSVSLADDGLVPAFSHKSRNMLWLLLVLVILFAHIIWFAERGNDAINDRYFPGIFESIYFNVVTMSTVGYGDFTPKRWLGRICTMLIIMAGVASFGVILGQFTADALEEHALNPVGSTNDLYKYRVATKKATSSAAFLKSWGMDIVEVESIEQAYIMLLSEQIDLVVYDLPSIKNFIAKNDAVIKTGPLFMPHYYGFVYKEDNVLKEKIDQSILQLREQGFYQTIYDKWF</sequence>
<dbReference type="SMART" id="SM00079">
    <property type="entry name" value="PBPe"/>
    <property type="match status" value="1"/>
</dbReference>
<name>A0A3B0Y497_9ZZZZ</name>
<feature type="domain" description="Ionotropic glutamate receptor C-terminal" evidence="4">
    <location>
        <begin position="18"/>
        <end position="334"/>
    </location>
</feature>
<keyword evidence="2" id="KW-1133">Transmembrane helix</keyword>
<evidence type="ECO:0000259" key="3">
    <source>
        <dbReference type="SMART" id="SM00062"/>
    </source>
</evidence>
<dbReference type="SUPFAM" id="SSF81324">
    <property type="entry name" value="Voltage-gated potassium channels"/>
    <property type="match status" value="1"/>
</dbReference>
<evidence type="ECO:0000313" key="5">
    <source>
        <dbReference type="EMBL" id="VAW71233.1"/>
    </source>
</evidence>
<dbReference type="SUPFAM" id="SSF53850">
    <property type="entry name" value="Periplasmic binding protein-like II"/>
    <property type="match status" value="1"/>
</dbReference>
<keyword evidence="2" id="KW-0472">Membrane</keyword>
<reference evidence="5" key="1">
    <citation type="submission" date="2018-06" db="EMBL/GenBank/DDBJ databases">
        <authorList>
            <person name="Zhirakovskaya E."/>
        </authorList>
    </citation>
    <scope>NUCLEOTIDE SEQUENCE</scope>
</reference>
<evidence type="ECO:0000259" key="4">
    <source>
        <dbReference type="SMART" id="SM00079"/>
    </source>
</evidence>
<dbReference type="Gene3D" id="3.40.190.10">
    <property type="entry name" value="Periplasmic binding protein-like II"/>
    <property type="match status" value="3"/>
</dbReference>
<feature type="transmembrane region" description="Helical" evidence="2">
    <location>
        <begin position="155"/>
        <end position="176"/>
    </location>
</feature>
<dbReference type="PANTHER" id="PTHR35936">
    <property type="entry name" value="MEMBRANE-BOUND LYTIC MUREIN TRANSGLYCOSYLASE F"/>
    <property type="match status" value="1"/>
</dbReference>
<evidence type="ECO:0000256" key="2">
    <source>
        <dbReference type="SAM" id="Phobius"/>
    </source>
</evidence>
<keyword evidence="2" id="KW-0812">Transmembrane</keyword>
<gene>
    <name evidence="5" type="ORF">MNBD_GAMMA10-336</name>
</gene>
<evidence type="ECO:0000256" key="1">
    <source>
        <dbReference type="ARBA" id="ARBA00022729"/>
    </source>
</evidence>
<dbReference type="PRINTS" id="PR00169">
    <property type="entry name" value="KCHANNEL"/>
</dbReference>
<dbReference type="AlphaFoldDB" id="A0A3B0Y497"/>
<dbReference type="GO" id="GO:0016020">
    <property type="term" value="C:membrane"/>
    <property type="evidence" value="ECO:0007669"/>
    <property type="project" value="InterPro"/>
</dbReference>
<dbReference type="InterPro" id="IPR001320">
    <property type="entry name" value="Iontro_rcpt_C"/>
</dbReference>
<protein>
    <recommendedName>
        <fullName evidence="6">Solute-binding protein family 3/N-terminal domain-containing protein</fullName>
    </recommendedName>
</protein>
<dbReference type="EMBL" id="UOFJ01000582">
    <property type="protein sequence ID" value="VAW71233.1"/>
    <property type="molecule type" value="Genomic_DNA"/>
</dbReference>
<dbReference type="GO" id="GO:0015276">
    <property type="term" value="F:ligand-gated monoatomic ion channel activity"/>
    <property type="evidence" value="ECO:0007669"/>
    <property type="project" value="InterPro"/>
</dbReference>
<dbReference type="Pfam" id="PF07885">
    <property type="entry name" value="Ion_trans_2"/>
    <property type="match status" value="1"/>
</dbReference>
<feature type="transmembrane region" description="Helical" evidence="2">
    <location>
        <begin position="182"/>
        <end position="203"/>
    </location>
</feature>
<dbReference type="Pfam" id="PF00497">
    <property type="entry name" value="SBP_bac_3"/>
    <property type="match status" value="1"/>
</dbReference>
<dbReference type="InterPro" id="IPR013099">
    <property type="entry name" value="K_chnl_dom"/>
</dbReference>
<evidence type="ECO:0008006" key="6">
    <source>
        <dbReference type="Google" id="ProtNLM"/>
    </source>
</evidence>
<feature type="transmembrane region" description="Helical" evidence="2">
    <location>
        <begin position="125"/>
        <end position="143"/>
    </location>
</feature>
<accession>A0A3B0Y497</accession>
<dbReference type="Gene3D" id="1.10.287.70">
    <property type="match status" value="1"/>
</dbReference>
<keyword evidence="1" id="KW-0732">Signal</keyword>
<dbReference type="SMART" id="SM00062">
    <property type="entry name" value="PBPb"/>
    <property type="match status" value="1"/>
</dbReference>